<name>A0ABM5TYP5_CORUL</name>
<sequence>MMHQSGEETVNLKIDSVAFLAKILRKIDQMIQVDGMKAVVGP</sequence>
<keyword evidence="2" id="KW-1185">Reference proteome</keyword>
<protein>
    <submittedName>
        <fullName evidence="1">Uncharacterized protein</fullName>
    </submittedName>
</protein>
<evidence type="ECO:0000313" key="2">
    <source>
        <dbReference type="Proteomes" id="UP000036185"/>
    </source>
</evidence>
<reference evidence="1 2" key="1">
    <citation type="journal article" date="2014" name="Int. J. Syst. Evol. Microbiol.">
        <title>Draft Genome Sequence of Corynebacterium ulcerans FRC58, Isolated from the Bronchitic Aspiration of a Patient in France.</title>
        <authorList>
            <person name="Silva Ado S."/>
            <person name="Barauna R.A."/>
            <person name="de Sa P.C."/>
            <person name="das Gracas D.A."/>
            <person name="Carneiro A.R."/>
            <person name="Thouvenin M."/>
            <person name="Azevedo V."/>
            <person name="Badell E."/>
            <person name="Guiso N."/>
            <person name="da Silva A.L."/>
            <person name="Ramos R.T."/>
        </authorList>
    </citation>
    <scope>NUCLEOTIDE SEQUENCE [LARGE SCALE GENOMIC DNA]</scope>
    <source>
        <strain evidence="1 2">FRC58</strain>
    </source>
</reference>
<dbReference type="EMBL" id="CP011913">
    <property type="protein sequence ID" value="AKN76228.1"/>
    <property type="molecule type" value="Genomic_DNA"/>
</dbReference>
<gene>
    <name evidence="1" type="ORF">CulFRC58_0374</name>
</gene>
<evidence type="ECO:0000313" key="1">
    <source>
        <dbReference type="EMBL" id="AKN76228.1"/>
    </source>
</evidence>
<proteinExistence type="predicted"/>
<dbReference type="Proteomes" id="UP000036185">
    <property type="component" value="Chromosome"/>
</dbReference>
<organism evidence="1 2">
    <name type="scientific">Corynebacterium ulcerans FRC58</name>
    <dbReference type="NCBI Taxonomy" id="1408268"/>
    <lineage>
        <taxon>Bacteria</taxon>
        <taxon>Bacillati</taxon>
        <taxon>Actinomycetota</taxon>
        <taxon>Actinomycetes</taxon>
        <taxon>Mycobacteriales</taxon>
        <taxon>Corynebacteriaceae</taxon>
        <taxon>Corynebacterium</taxon>
    </lineage>
</organism>
<accession>A0ABM5TYP5</accession>